<reference evidence="3" key="4">
    <citation type="submission" date="2024-02" db="EMBL/GenBank/DDBJ databases">
        <title>Comparative genomics of Cryptococcus and Kwoniella reveals pathogenesis evolution and contrasting modes of karyotype evolution via chromosome fusion or intercentromeric recombination.</title>
        <authorList>
            <person name="Coelho M.A."/>
            <person name="David-Palma M."/>
            <person name="Shea T."/>
            <person name="Bowers K."/>
            <person name="McGinley-Smith S."/>
            <person name="Mohammad A.W."/>
            <person name="Gnirke A."/>
            <person name="Yurkov A.M."/>
            <person name="Nowrousian M."/>
            <person name="Sun S."/>
            <person name="Cuomo C.A."/>
            <person name="Heitman J."/>
        </authorList>
    </citation>
    <scope>NUCLEOTIDE SEQUENCE</scope>
    <source>
        <strain evidence="3">CBS 10118</strain>
    </source>
</reference>
<dbReference type="KEGG" id="kbi:30212688"/>
<reference evidence="2" key="1">
    <citation type="submission" date="2013-07" db="EMBL/GenBank/DDBJ databases">
        <title>The Genome Sequence of Cryptococcus bestiolae CBS10118.</title>
        <authorList>
            <consortium name="The Broad Institute Genome Sequencing Platform"/>
            <person name="Cuomo C."/>
            <person name="Litvintseva A."/>
            <person name="Chen Y."/>
            <person name="Heitman J."/>
            <person name="Sun S."/>
            <person name="Springer D."/>
            <person name="Dromer F."/>
            <person name="Young S.K."/>
            <person name="Zeng Q."/>
            <person name="Gargeya S."/>
            <person name="Fitzgerald M."/>
            <person name="Abouelleil A."/>
            <person name="Alvarado L."/>
            <person name="Berlin A.M."/>
            <person name="Chapman S.B."/>
            <person name="Dewar J."/>
            <person name="Goldberg J."/>
            <person name="Griggs A."/>
            <person name="Gujja S."/>
            <person name="Hansen M."/>
            <person name="Howarth C."/>
            <person name="Imamovic A."/>
            <person name="Larimer J."/>
            <person name="McCowan C."/>
            <person name="Murphy C."/>
            <person name="Pearson M."/>
            <person name="Priest M."/>
            <person name="Roberts A."/>
            <person name="Saif S."/>
            <person name="Shea T."/>
            <person name="Sykes S."/>
            <person name="Wortman J."/>
            <person name="Nusbaum C."/>
            <person name="Birren B."/>
        </authorList>
    </citation>
    <scope>NUCLEOTIDE SEQUENCE [LARGE SCALE GENOMIC DNA]</scope>
    <source>
        <strain evidence="2">CBS 10118</strain>
    </source>
</reference>
<feature type="compositionally biased region" description="Basic residues" evidence="1">
    <location>
        <begin position="99"/>
        <end position="109"/>
    </location>
</feature>
<evidence type="ECO:0000256" key="1">
    <source>
        <dbReference type="SAM" id="MobiDB-lite"/>
    </source>
</evidence>
<organism evidence="2">
    <name type="scientific">Kwoniella bestiolae CBS 10118</name>
    <dbReference type="NCBI Taxonomy" id="1296100"/>
    <lineage>
        <taxon>Eukaryota</taxon>
        <taxon>Fungi</taxon>
        <taxon>Dikarya</taxon>
        <taxon>Basidiomycota</taxon>
        <taxon>Agaricomycotina</taxon>
        <taxon>Tremellomycetes</taxon>
        <taxon>Tremellales</taxon>
        <taxon>Cryptococcaceae</taxon>
        <taxon>Kwoniella</taxon>
    </lineage>
</organism>
<reference evidence="3" key="2">
    <citation type="submission" date="2013-07" db="EMBL/GenBank/DDBJ databases">
        <authorList>
            <consortium name="The Broad Institute Genome Sequencing Platform"/>
            <person name="Cuomo C."/>
            <person name="Litvintseva A."/>
            <person name="Chen Y."/>
            <person name="Heitman J."/>
            <person name="Sun S."/>
            <person name="Springer D."/>
            <person name="Dromer F."/>
            <person name="Young S.K."/>
            <person name="Zeng Q."/>
            <person name="Gargeya S."/>
            <person name="Fitzgerald M."/>
            <person name="Abouelleil A."/>
            <person name="Alvarado L."/>
            <person name="Berlin A.M."/>
            <person name="Chapman S.B."/>
            <person name="Dewar J."/>
            <person name="Goldberg J."/>
            <person name="Griggs A."/>
            <person name="Gujja S."/>
            <person name="Hansen M."/>
            <person name="Howarth C."/>
            <person name="Imamovic A."/>
            <person name="Larimer J."/>
            <person name="McCowan C."/>
            <person name="Murphy C."/>
            <person name="Pearson M."/>
            <person name="Priest M."/>
            <person name="Roberts A."/>
            <person name="Saif S."/>
            <person name="Shea T."/>
            <person name="Sykes S."/>
            <person name="Wortman J."/>
            <person name="Nusbaum C."/>
            <person name="Birren B."/>
        </authorList>
    </citation>
    <scope>NUCLEOTIDE SEQUENCE</scope>
    <source>
        <strain evidence="3">CBS 10118</strain>
    </source>
</reference>
<dbReference type="AlphaFoldDB" id="A0A1B9FV53"/>
<dbReference type="RefSeq" id="XP_019043708.1">
    <property type="nucleotide sequence ID" value="XM_019194872.1"/>
</dbReference>
<evidence type="ECO:0000313" key="2">
    <source>
        <dbReference type="EMBL" id="OCF22638.1"/>
    </source>
</evidence>
<evidence type="ECO:0000313" key="3">
    <source>
        <dbReference type="EMBL" id="WVW87086.1"/>
    </source>
</evidence>
<dbReference type="Proteomes" id="UP000092730">
    <property type="component" value="Chromosome 8"/>
</dbReference>
<evidence type="ECO:0000313" key="4">
    <source>
        <dbReference type="Proteomes" id="UP000092730"/>
    </source>
</evidence>
<sequence length="117" mass="12911">MASLIVLSGVVGYYLYKENKTKKQNKLNGRIASSTTTTSAVLPSGSDAREAKSRELEHYGDIPPTYQHALIQSPSQHTHELSYTSSNSDGESPSPKPKEKNKRRSKFFGKRASSPKL</sequence>
<accession>A0A1B9FV53</accession>
<feature type="region of interest" description="Disordered" evidence="1">
    <location>
        <begin position="72"/>
        <end position="117"/>
    </location>
</feature>
<dbReference type="OrthoDB" id="10464486at2759"/>
<dbReference type="EMBL" id="KI894025">
    <property type="protein sequence ID" value="OCF22638.1"/>
    <property type="molecule type" value="Genomic_DNA"/>
</dbReference>
<feature type="compositionally biased region" description="Polar residues" evidence="1">
    <location>
        <begin position="72"/>
        <end position="90"/>
    </location>
</feature>
<proteinExistence type="predicted"/>
<feature type="region of interest" description="Disordered" evidence="1">
    <location>
        <begin position="22"/>
        <end position="53"/>
    </location>
</feature>
<dbReference type="EMBL" id="CP144548">
    <property type="protein sequence ID" value="WVW87086.1"/>
    <property type="molecule type" value="Genomic_DNA"/>
</dbReference>
<gene>
    <name evidence="2" type="ORF">I302_08289</name>
    <name evidence="3" type="ORF">I302_109143</name>
</gene>
<protein>
    <submittedName>
        <fullName evidence="2">Uncharacterized protein</fullName>
    </submittedName>
</protein>
<dbReference type="GeneID" id="30212688"/>
<feature type="compositionally biased region" description="Polar residues" evidence="1">
    <location>
        <begin position="31"/>
        <end position="41"/>
    </location>
</feature>
<dbReference type="VEuPathDB" id="FungiDB:I302_08289"/>
<keyword evidence="4" id="KW-1185">Reference proteome</keyword>
<reference evidence="2" key="3">
    <citation type="submission" date="2014-01" db="EMBL/GenBank/DDBJ databases">
        <title>Evolution of pathogenesis and genome organization in the Tremellales.</title>
        <authorList>
            <person name="Cuomo C."/>
            <person name="Litvintseva A."/>
            <person name="Heitman J."/>
            <person name="Chen Y."/>
            <person name="Sun S."/>
            <person name="Springer D."/>
            <person name="Dromer F."/>
            <person name="Young S."/>
            <person name="Zeng Q."/>
            <person name="Chapman S."/>
            <person name="Gujja S."/>
            <person name="Saif S."/>
            <person name="Birren B."/>
        </authorList>
    </citation>
    <scope>NUCLEOTIDE SEQUENCE</scope>
    <source>
        <strain evidence="2">CBS 10118</strain>
    </source>
</reference>
<name>A0A1B9FV53_9TREE</name>